<name>A0ABR1F6U0_9ASCO</name>
<comment type="caution">
    <text evidence="2">The sequence shown here is derived from an EMBL/GenBank/DDBJ whole genome shotgun (WGS) entry which is preliminary data.</text>
</comment>
<dbReference type="Proteomes" id="UP001498771">
    <property type="component" value="Unassembled WGS sequence"/>
</dbReference>
<keyword evidence="3" id="KW-1185">Reference proteome</keyword>
<dbReference type="Pfam" id="PF10173">
    <property type="entry name" value="Mit_KHE1"/>
    <property type="match status" value="1"/>
</dbReference>
<dbReference type="RefSeq" id="XP_064768599.1">
    <property type="nucleotide sequence ID" value="XM_064909802.1"/>
</dbReference>
<gene>
    <name evidence="2" type="ORF">BZA70DRAFT_163294</name>
</gene>
<dbReference type="EMBL" id="JBBJBU010000005">
    <property type="protein sequence ID" value="KAK7205566.1"/>
    <property type="molecule type" value="Genomic_DNA"/>
</dbReference>
<organism evidence="2 3">
    <name type="scientific">Myxozyma melibiosi</name>
    <dbReference type="NCBI Taxonomy" id="54550"/>
    <lineage>
        <taxon>Eukaryota</taxon>
        <taxon>Fungi</taxon>
        <taxon>Dikarya</taxon>
        <taxon>Ascomycota</taxon>
        <taxon>Saccharomycotina</taxon>
        <taxon>Lipomycetes</taxon>
        <taxon>Lipomycetales</taxon>
        <taxon>Lipomycetaceae</taxon>
        <taxon>Myxozyma</taxon>
    </lineage>
</organism>
<dbReference type="PANTHER" id="PTHR28062:SF1">
    <property type="entry name" value="TRANSMEMBRANE PROTEIN"/>
    <property type="match status" value="1"/>
</dbReference>
<dbReference type="InterPro" id="IPR018786">
    <property type="entry name" value="Mit_KHE1"/>
</dbReference>
<sequence>MRIILLPLTTTTRMVIAQRTGYTAVIAANPRRIDDKLTLRAHKMWADWESSSTWWKKQVTKWGNKAMDNISYEEWSLKGIPRAPPGLLMQSPKKWWEVWRSSGENATPEEIEGLVSGKVALVFPPRHINADEVAPILRKFAVSKQPYHLKMMLIYGAVSPLTLPVALLPVIPNIPGFYCLYRMWSHWKAYEGAKVLDRIVSEDKYILEPSYTLESALKPAPGPEDAPLRATSTGEETLLDSSQVKAVSEALDAPELEGELNRAIVQTRERITKENNEAAKITPPEK</sequence>
<evidence type="ECO:0000313" key="2">
    <source>
        <dbReference type="EMBL" id="KAK7205566.1"/>
    </source>
</evidence>
<evidence type="ECO:0000313" key="3">
    <source>
        <dbReference type="Proteomes" id="UP001498771"/>
    </source>
</evidence>
<proteinExistence type="predicted"/>
<feature type="compositionally biased region" description="Polar residues" evidence="1">
    <location>
        <begin position="230"/>
        <end position="241"/>
    </location>
</feature>
<dbReference type="PANTHER" id="PTHR28062">
    <property type="entry name" value="K+-H+ EXCHANGE-LIKE PROTEIN"/>
    <property type="match status" value="1"/>
</dbReference>
<evidence type="ECO:0000256" key="1">
    <source>
        <dbReference type="SAM" id="MobiDB-lite"/>
    </source>
</evidence>
<feature type="region of interest" description="Disordered" evidence="1">
    <location>
        <begin position="218"/>
        <end position="241"/>
    </location>
</feature>
<reference evidence="2 3" key="1">
    <citation type="submission" date="2024-03" db="EMBL/GenBank/DDBJ databases">
        <title>Genome-scale model development and genomic sequencing of the oleaginous clade Lipomyces.</title>
        <authorList>
            <consortium name="Lawrence Berkeley National Laboratory"/>
            <person name="Czajka J.J."/>
            <person name="Han Y."/>
            <person name="Kim J."/>
            <person name="Mondo S.J."/>
            <person name="Hofstad B.A."/>
            <person name="Robles A."/>
            <person name="Haridas S."/>
            <person name="Riley R."/>
            <person name="LaButti K."/>
            <person name="Pangilinan J."/>
            <person name="Andreopoulos W."/>
            <person name="Lipzen A."/>
            <person name="Yan J."/>
            <person name="Wang M."/>
            <person name="Ng V."/>
            <person name="Grigoriev I.V."/>
            <person name="Spatafora J.W."/>
            <person name="Magnuson J.K."/>
            <person name="Baker S.E."/>
            <person name="Pomraning K.R."/>
        </authorList>
    </citation>
    <scope>NUCLEOTIDE SEQUENCE [LARGE SCALE GENOMIC DNA]</scope>
    <source>
        <strain evidence="2 3">Phaff 52-87</strain>
    </source>
</reference>
<accession>A0ABR1F6U0</accession>
<dbReference type="GeneID" id="90035314"/>
<protein>
    <submittedName>
        <fullName evidence="2">Mitochondrial K+-H+ exchange-related-domain-containing protein</fullName>
    </submittedName>
</protein>